<dbReference type="InterPro" id="IPR023048">
    <property type="entry name" value="NADH:quinone_OxRdtase_FMN_depd"/>
</dbReference>
<comment type="function">
    <text evidence="6">Also exhibits azoreductase activity. Catalyzes the reductive cleavage of the azo bond in aromatic azo compounds to the corresponding amines.</text>
</comment>
<protein>
    <recommendedName>
        <fullName evidence="6">FMN dependent NADH:quinone oxidoreductase</fullName>
        <ecNumber evidence="6">1.6.5.-</ecNumber>
    </recommendedName>
    <alternativeName>
        <fullName evidence="6">Azo-dye reductase</fullName>
    </alternativeName>
    <alternativeName>
        <fullName evidence="6">FMN-dependent NADH-azo compound oxidoreductase</fullName>
    </alternativeName>
    <alternativeName>
        <fullName evidence="6">FMN-dependent NADH-azoreductase</fullName>
        <ecNumber evidence="6">1.7.1.17</ecNumber>
    </alternativeName>
</protein>
<evidence type="ECO:0000313" key="9">
    <source>
        <dbReference type="Proteomes" id="UP000189739"/>
    </source>
</evidence>
<feature type="binding site" evidence="6">
    <location>
        <begin position="96"/>
        <end position="99"/>
    </location>
    <ligand>
        <name>FMN</name>
        <dbReference type="ChEBI" id="CHEBI:58210"/>
    </ligand>
</feature>
<feature type="binding site" evidence="6">
    <location>
        <begin position="16"/>
        <end position="18"/>
    </location>
    <ligand>
        <name>FMN</name>
        <dbReference type="ChEBI" id="CHEBI:58210"/>
    </ligand>
</feature>
<keyword evidence="3 6" id="KW-0560">Oxidoreductase</keyword>
<keyword evidence="2 6" id="KW-0288">FMN</keyword>
<comment type="caution">
    <text evidence="6">Lacks conserved residue(s) required for the propagation of feature annotation.</text>
</comment>
<dbReference type="PANTHER" id="PTHR43741:SF4">
    <property type="entry name" value="FMN-DEPENDENT NADH:QUINONE OXIDOREDUCTASE"/>
    <property type="match status" value="1"/>
</dbReference>
<dbReference type="EMBL" id="MBTF01000006">
    <property type="protein sequence ID" value="OOQ60531.1"/>
    <property type="molecule type" value="Genomic_DNA"/>
</dbReference>
<gene>
    <name evidence="6" type="primary">azoR</name>
    <name evidence="8" type="ORF">BC343_24895</name>
</gene>
<dbReference type="InterPro" id="IPR050104">
    <property type="entry name" value="FMN-dep_NADH:Q_OxRdtase_AzoR1"/>
</dbReference>
<sequence>MKKILHILSSPRGAASVSIQLGNAIVEKIKAAYPGSTVTERDLVNEHFPHLEESHLASFFTPPDARTPEHVEAVKHSDQAIQEIKDADIIVIGAPMYNFSIHSALKAWLDHVVRSGQTFKVEGHTATGLVTGKKVYVAISSGFVYSDGPMKSMDFIEPYLRSMLGFIGMTDVDFVRAEGTNVPDLKDNALEKGIDSVMVA</sequence>
<dbReference type="GO" id="GO:0016655">
    <property type="term" value="F:oxidoreductase activity, acting on NAD(P)H, quinone or similar compound as acceptor"/>
    <property type="evidence" value="ECO:0007669"/>
    <property type="project" value="InterPro"/>
</dbReference>
<evidence type="ECO:0000256" key="5">
    <source>
        <dbReference type="ARBA" id="ARBA00048542"/>
    </source>
</evidence>
<evidence type="ECO:0000313" key="8">
    <source>
        <dbReference type="EMBL" id="OOQ60531.1"/>
    </source>
</evidence>
<reference evidence="8 9" key="1">
    <citation type="submission" date="2016-07" db="EMBL/GenBank/DDBJ databases">
        <title>Genomic analysis of zinc-resistant bacterium Mucilaginibacter pedocola TBZ30.</title>
        <authorList>
            <person name="Huang J."/>
            <person name="Tang J."/>
        </authorList>
    </citation>
    <scope>NUCLEOTIDE SEQUENCE [LARGE SCALE GENOMIC DNA]</scope>
    <source>
        <strain evidence="8 9">TBZ30</strain>
    </source>
</reference>
<feature type="domain" description="Flavodoxin-like fold" evidence="7">
    <location>
        <begin position="2"/>
        <end position="194"/>
    </location>
</feature>
<dbReference type="Gene3D" id="3.40.50.360">
    <property type="match status" value="1"/>
</dbReference>
<evidence type="ECO:0000256" key="1">
    <source>
        <dbReference type="ARBA" id="ARBA00022630"/>
    </source>
</evidence>
<comment type="catalytic activity">
    <reaction evidence="5">
        <text>N,N-dimethyl-1,4-phenylenediamine + anthranilate + 2 NAD(+) = 2-(4-dimethylaminophenyl)diazenylbenzoate + 2 NADH + 2 H(+)</text>
        <dbReference type="Rhea" id="RHEA:55872"/>
        <dbReference type="ChEBI" id="CHEBI:15378"/>
        <dbReference type="ChEBI" id="CHEBI:15783"/>
        <dbReference type="ChEBI" id="CHEBI:16567"/>
        <dbReference type="ChEBI" id="CHEBI:57540"/>
        <dbReference type="ChEBI" id="CHEBI:57945"/>
        <dbReference type="ChEBI" id="CHEBI:71579"/>
        <dbReference type="EC" id="1.7.1.17"/>
    </reaction>
    <physiologicalReaction direction="right-to-left" evidence="5">
        <dbReference type="Rhea" id="RHEA:55874"/>
    </physiologicalReaction>
</comment>
<dbReference type="EC" id="1.6.5.-" evidence="6"/>
<comment type="function">
    <text evidence="6">Quinone reductase that provides resistance to thiol-specific stress caused by electrophilic quinones.</text>
</comment>
<comment type="catalytic activity">
    <reaction evidence="6">
        <text>2 a quinone + NADH + H(+) = 2 a 1,4-benzosemiquinone + NAD(+)</text>
        <dbReference type="Rhea" id="RHEA:65952"/>
        <dbReference type="ChEBI" id="CHEBI:15378"/>
        <dbReference type="ChEBI" id="CHEBI:57540"/>
        <dbReference type="ChEBI" id="CHEBI:57945"/>
        <dbReference type="ChEBI" id="CHEBI:132124"/>
        <dbReference type="ChEBI" id="CHEBI:134225"/>
    </reaction>
</comment>
<proteinExistence type="inferred from homology"/>
<dbReference type="InterPro" id="IPR003680">
    <property type="entry name" value="Flavodoxin_fold"/>
</dbReference>
<evidence type="ECO:0000256" key="2">
    <source>
        <dbReference type="ARBA" id="ARBA00022643"/>
    </source>
</evidence>
<evidence type="ECO:0000256" key="4">
    <source>
        <dbReference type="ARBA" id="ARBA00023027"/>
    </source>
</evidence>
<dbReference type="GO" id="GO:0009055">
    <property type="term" value="F:electron transfer activity"/>
    <property type="evidence" value="ECO:0007669"/>
    <property type="project" value="UniProtKB-UniRule"/>
</dbReference>
<dbReference type="AlphaFoldDB" id="A0A1S9PHV3"/>
<evidence type="ECO:0000259" key="7">
    <source>
        <dbReference type="Pfam" id="PF02525"/>
    </source>
</evidence>
<dbReference type="Proteomes" id="UP000189739">
    <property type="component" value="Unassembled WGS sequence"/>
</dbReference>
<dbReference type="RefSeq" id="WP_078347539.1">
    <property type="nucleotide sequence ID" value="NZ_MBTF01000006.1"/>
</dbReference>
<dbReference type="GO" id="GO:0016652">
    <property type="term" value="F:oxidoreductase activity, acting on NAD(P)H as acceptor"/>
    <property type="evidence" value="ECO:0007669"/>
    <property type="project" value="UniProtKB-UniRule"/>
</dbReference>
<dbReference type="GO" id="GO:0010181">
    <property type="term" value="F:FMN binding"/>
    <property type="evidence" value="ECO:0007669"/>
    <property type="project" value="UniProtKB-UniRule"/>
</dbReference>
<dbReference type="OrthoDB" id="9805013at2"/>
<comment type="similarity">
    <text evidence="6">Belongs to the azoreductase type 1 family.</text>
</comment>
<comment type="subunit">
    <text evidence="6">Homodimer.</text>
</comment>
<keyword evidence="4 6" id="KW-0520">NAD</keyword>
<comment type="cofactor">
    <cofactor evidence="6">
        <name>FMN</name>
        <dbReference type="ChEBI" id="CHEBI:58210"/>
    </cofactor>
    <text evidence="6">Binds 1 FMN per subunit.</text>
</comment>
<dbReference type="Pfam" id="PF02525">
    <property type="entry name" value="Flavodoxin_2"/>
    <property type="match status" value="1"/>
</dbReference>
<name>A0A1S9PHV3_9SPHI</name>
<feature type="binding site" evidence="6">
    <location>
        <position position="10"/>
    </location>
    <ligand>
        <name>FMN</name>
        <dbReference type="ChEBI" id="CHEBI:58210"/>
    </ligand>
</feature>
<evidence type="ECO:0000256" key="6">
    <source>
        <dbReference type="HAMAP-Rule" id="MF_01216"/>
    </source>
</evidence>
<dbReference type="EC" id="1.7.1.17" evidence="6"/>
<organism evidence="8 9">
    <name type="scientific">Mucilaginibacter pedocola</name>
    <dbReference type="NCBI Taxonomy" id="1792845"/>
    <lineage>
        <taxon>Bacteria</taxon>
        <taxon>Pseudomonadati</taxon>
        <taxon>Bacteroidota</taxon>
        <taxon>Sphingobacteriia</taxon>
        <taxon>Sphingobacteriales</taxon>
        <taxon>Sphingobacteriaceae</taxon>
        <taxon>Mucilaginibacter</taxon>
    </lineage>
</organism>
<keyword evidence="1 6" id="KW-0285">Flavoprotein</keyword>
<accession>A0A1S9PHV3</accession>
<dbReference type="STRING" id="1792845.BC343_24895"/>
<evidence type="ECO:0000256" key="3">
    <source>
        <dbReference type="ARBA" id="ARBA00023002"/>
    </source>
</evidence>
<dbReference type="PANTHER" id="PTHR43741">
    <property type="entry name" value="FMN-DEPENDENT NADH-AZOREDUCTASE 1"/>
    <property type="match status" value="1"/>
</dbReference>
<keyword evidence="9" id="KW-1185">Reference proteome</keyword>
<dbReference type="InterPro" id="IPR029039">
    <property type="entry name" value="Flavoprotein-like_sf"/>
</dbReference>
<dbReference type="SUPFAM" id="SSF52218">
    <property type="entry name" value="Flavoproteins"/>
    <property type="match status" value="1"/>
</dbReference>
<dbReference type="HAMAP" id="MF_01216">
    <property type="entry name" value="Azoreductase_type1"/>
    <property type="match status" value="1"/>
</dbReference>
<comment type="caution">
    <text evidence="8">The sequence shown here is derived from an EMBL/GenBank/DDBJ whole genome shotgun (WGS) entry which is preliminary data.</text>
</comment>